<gene>
    <name evidence="1" type="ORF">CA984_17650</name>
</gene>
<dbReference type="EMBL" id="NGFP01000074">
    <property type="protein sequence ID" value="OUC95721.1"/>
    <property type="molecule type" value="Genomic_DNA"/>
</dbReference>
<accession>A0A243RLE5</accession>
<keyword evidence="2" id="KW-1185">Reference proteome</keyword>
<dbReference type="Proteomes" id="UP000194761">
    <property type="component" value="Unassembled WGS sequence"/>
</dbReference>
<proteinExistence type="predicted"/>
<sequence>MNTRLDNGVIAAHQQCHFSPDHFRDCTVIGPEGRPESSGDRPGDMVKVWDIGPTAYRDDCDIAYEAPEALGTHGGAGRHIIAEFRRFGRAGRPAPPPWPPG</sequence>
<organism evidence="1 2">
    <name type="scientific">Streptosporangium minutum</name>
    <dbReference type="NCBI Taxonomy" id="569862"/>
    <lineage>
        <taxon>Bacteria</taxon>
        <taxon>Bacillati</taxon>
        <taxon>Actinomycetota</taxon>
        <taxon>Actinomycetes</taxon>
        <taxon>Streptosporangiales</taxon>
        <taxon>Streptosporangiaceae</taxon>
        <taxon>Streptosporangium</taxon>
    </lineage>
</organism>
<comment type="caution">
    <text evidence="1">The sequence shown here is derived from an EMBL/GenBank/DDBJ whole genome shotgun (WGS) entry which is preliminary data.</text>
</comment>
<reference evidence="1 2" key="1">
    <citation type="submission" date="2017-05" db="EMBL/GenBank/DDBJ databases">
        <title>Biotechnological potential of actinobacteria isolated from South African environments.</title>
        <authorList>
            <person name="Le Roes-Hill M."/>
            <person name="Prins A."/>
            <person name="Durrell K.A."/>
        </authorList>
    </citation>
    <scope>NUCLEOTIDE SEQUENCE [LARGE SCALE GENOMIC DNA]</scope>
    <source>
        <strain evidence="1">M26</strain>
    </source>
</reference>
<dbReference type="AlphaFoldDB" id="A0A243RLE5"/>
<name>A0A243RLE5_9ACTN</name>
<dbReference type="RefSeq" id="WP_207620914.1">
    <property type="nucleotide sequence ID" value="NZ_NGFP01000074.1"/>
</dbReference>
<protein>
    <submittedName>
        <fullName evidence="1">Uncharacterized protein</fullName>
    </submittedName>
</protein>
<evidence type="ECO:0000313" key="2">
    <source>
        <dbReference type="Proteomes" id="UP000194761"/>
    </source>
</evidence>
<evidence type="ECO:0000313" key="1">
    <source>
        <dbReference type="EMBL" id="OUC95721.1"/>
    </source>
</evidence>